<gene>
    <name evidence="1" type="ORF">GSOID_T00026756001</name>
</gene>
<accession>E4Z5N7</accession>
<name>E4Z5N7_OIKDI</name>
<protein>
    <submittedName>
        <fullName evidence="1">Uncharacterized protein</fullName>
    </submittedName>
</protein>
<reference evidence="1" key="1">
    <citation type="journal article" date="2010" name="Science">
        <title>Plasticity of animal genome architecture unmasked by rapid evolution of a pelagic tunicate.</title>
        <authorList>
            <person name="Denoeud F."/>
            <person name="Henriet S."/>
            <person name="Mungpakdee S."/>
            <person name="Aury J.M."/>
            <person name="Da Silva C."/>
            <person name="Brinkmann H."/>
            <person name="Mikhaleva J."/>
            <person name="Olsen L.C."/>
            <person name="Jubin C."/>
            <person name="Canestro C."/>
            <person name="Bouquet J.M."/>
            <person name="Danks G."/>
            <person name="Poulain J."/>
            <person name="Campsteijn C."/>
            <person name="Adamski M."/>
            <person name="Cross I."/>
            <person name="Yadetie F."/>
            <person name="Muffato M."/>
            <person name="Louis A."/>
            <person name="Butcher S."/>
            <person name="Tsagkogeorga G."/>
            <person name="Konrad A."/>
            <person name="Singh S."/>
            <person name="Jensen M.F."/>
            <person name="Cong E.H."/>
            <person name="Eikeseth-Otteraa H."/>
            <person name="Noel B."/>
            <person name="Anthouard V."/>
            <person name="Porcel B.M."/>
            <person name="Kachouri-Lafond R."/>
            <person name="Nishino A."/>
            <person name="Ugolini M."/>
            <person name="Chourrout P."/>
            <person name="Nishida H."/>
            <person name="Aasland R."/>
            <person name="Huzurbazar S."/>
            <person name="Westhof E."/>
            <person name="Delsuc F."/>
            <person name="Lehrach H."/>
            <person name="Reinhardt R."/>
            <person name="Weissenbach J."/>
            <person name="Roy S.W."/>
            <person name="Artiguenave F."/>
            <person name="Postlethwait J.H."/>
            <person name="Manak J.R."/>
            <person name="Thompson E.M."/>
            <person name="Jaillon O."/>
            <person name="Du Pasquier L."/>
            <person name="Boudinot P."/>
            <person name="Liberles D.A."/>
            <person name="Volff J.N."/>
            <person name="Philippe H."/>
            <person name="Lenhard B."/>
            <person name="Roest Crollius H."/>
            <person name="Wincker P."/>
            <person name="Chourrout D."/>
        </authorList>
    </citation>
    <scope>NUCLEOTIDE SEQUENCE [LARGE SCALE GENOMIC DNA]</scope>
</reference>
<proteinExistence type="predicted"/>
<feature type="non-terminal residue" evidence="1">
    <location>
        <position position="470"/>
    </location>
</feature>
<dbReference type="Proteomes" id="UP000011014">
    <property type="component" value="Unassembled WGS sequence"/>
</dbReference>
<dbReference type="AlphaFoldDB" id="E4Z5N7"/>
<sequence length="470" mass="54505">MSLNIEDSWIRKGTSTTGSLNAIRKDEEFTKGWKKGEIALPHEFQDLDPVHILPFVDLGKFLVVLVTRSIELSNTQYSLLLENNGDLLNLGSEWIGARVQYRKRANCFSEMLASEDFEYTDYWGYNNDECEYFINAFVLKDRIYLQNYVFDTTFELEMEFDNIELQYNQLHENNKLQVSSNPRFAFHDDVFPNYVKNQFTQKTFSRHADNKITIIPNNYFTSLAFFEHISTVLLDSYGAYIISFAVKNPNEILSSAKILELKFSGGETLLSVELFSDGSIQYTSVFLKDKIIEHRDMSYAEISLFIKFNLETSSITINDADKKERNERYHKYNAPKTDEKNKEAIKIFKYDQKTAIKNIVIYKDEKSEDYMLLMIERSFYDNDQGGTFVISGDLSYFEKSSIVFPQFMNFFGALHAVYKGRNYFFGRSRLTPTIARLDGCVIKELDQRLVYDTGGWMKVGTIVSLADEAG</sequence>
<evidence type="ECO:0000313" key="1">
    <source>
        <dbReference type="EMBL" id="CBY43015.1"/>
    </source>
</evidence>
<dbReference type="EMBL" id="FN657739">
    <property type="protein sequence ID" value="CBY43015.1"/>
    <property type="molecule type" value="Genomic_DNA"/>
</dbReference>
<organism evidence="1">
    <name type="scientific">Oikopleura dioica</name>
    <name type="common">Tunicate</name>
    <dbReference type="NCBI Taxonomy" id="34765"/>
    <lineage>
        <taxon>Eukaryota</taxon>
        <taxon>Metazoa</taxon>
        <taxon>Chordata</taxon>
        <taxon>Tunicata</taxon>
        <taxon>Appendicularia</taxon>
        <taxon>Copelata</taxon>
        <taxon>Oikopleuridae</taxon>
        <taxon>Oikopleura</taxon>
    </lineage>
</organism>